<feature type="non-terminal residue" evidence="3">
    <location>
        <position position="1"/>
    </location>
</feature>
<dbReference type="EMBL" id="JANEYG010000069">
    <property type="protein sequence ID" value="KAJ8914562.1"/>
    <property type="molecule type" value="Genomic_DNA"/>
</dbReference>
<feature type="compositionally biased region" description="Basic and acidic residues" evidence="2">
    <location>
        <begin position="228"/>
        <end position="263"/>
    </location>
</feature>
<organism evidence="3 4">
    <name type="scientific">Exocentrus adspersus</name>
    <dbReference type="NCBI Taxonomy" id="1586481"/>
    <lineage>
        <taxon>Eukaryota</taxon>
        <taxon>Metazoa</taxon>
        <taxon>Ecdysozoa</taxon>
        <taxon>Arthropoda</taxon>
        <taxon>Hexapoda</taxon>
        <taxon>Insecta</taxon>
        <taxon>Pterygota</taxon>
        <taxon>Neoptera</taxon>
        <taxon>Endopterygota</taxon>
        <taxon>Coleoptera</taxon>
        <taxon>Polyphaga</taxon>
        <taxon>Cucujiformia</taxon>
        <taxon>Chrysomeloidea</taxon>
        <taxon>Cerambycidae</taxon>
        <taxon>Lamiinae</taxon>
        <taxon>Acanthocinini</taxon>
        <taxon>Exocentrus</taxon>
    </lineage>
</organism>
<protein>
    <submittedName>
        <fullName evidence="3">Uncharacterized protein</fullName>
    </submittedName>
</protein>
<evidence type="ECO:0000313" key="4">
    <source>
        <dbReference type="Proteomes" id="UP001159042"/>
    </source>
</evidence>
<accession>A0AAV8VK87</accession>
<keyword evidence="1" id="KW-0175">Coiled coil</keyword>
<comment type="caution">
    <text evidence="3">The sequence shown here is derived from an EMBL/GenBank/DDBJ whole genome shotgun (WGS) entry which is preliminary data.</text>
</comment>
<feature type="region of interest" description="Disordered" evidence="2">
    <location>
        <begin position="224"/>
        <end position="269"/>
    </location>
</feature>
<feature type="coiled-coil region" evidence="1">
    <location>
        <begin position="125"/>
        <end position="163"/>
    </location>
</feature>
<feature type="coiled-coil region" evidence="1">
    <location>
        <begin position="14"/>
        <end position="87"/>
    </location>
</feature>
<dbReference type="Proteomes" id="UP001159042">
    <property type="component" value="Unassembled WGS sequence"/>
</dbReference>
<dbReference type="AlphaFoldDB" id="A0AAV8VK87"/>
<evidence type="ECO:0000256" key="2">
    <source>
        <dbReference type="SAM" id="MobiDB-lite"/>
    </source>
</evidence>
<feature type="region of interest" description="Disordered" evidence="2">
    <location>
        <begin position="380"/>
        <end position="411"/>
    </location>
</feature>
<reference evidence="3 4" key="1">
    <citation type="journal article" date="2023" name="Insect Mol. Biol.">
        <title>Genome sequencing provides insights into the evolution of gene families encoding plant cell wall-degrading enzymes in longhorned beetles.</title>
        <authorList>
            <person name="Shin N.R."/>
            <person name="Okamura Y."/>
            <person name="Kirsch R."/>
            <person name="Pauchet Y."/>
        </authorList>
    </citation>
    <scope>NUCLEOTIDE SEQUENCE [LARGE SCALE GENOMIC DNA]</scope>
    <source>
        <strain evidence="3">EAD_L_NR</strain>
    </source>
</reference>
<proteinExistence type="predicted"/>
<name>A0AAV8VK87_9CUCU</name>
<evidence type="ECO:0000256" key="1">
    <source>
        <dbReference type="SAM" id="Coils"/>
    </source>
</evidence>
<keyword evidence="4" id="KW-1185">Reference proteome</keyword>
<sequence length="411" mass="47302">EDLMSEEVLLAKEIESLNDQVSNLKAAINALQEDTEKKEIAIAKLAREKEKLNLDLLKQIRSNNNLAKQLEDEREFYFKEKEIYCQEMNESECKSEMLKLKQTLNQTLEANYNLSIKFLRMKNTKSCLKTELKTMKLEHEKLQSEYKTKIENLTSDLSDLIQEKLNAPISPSSKKYLQLVKQNSCLVYENLCLQLEVDNLNVQFEKMKLERTKSETNSRLKYIHRTLPAKEDEQNMRKRPQKDPKKVRIQDDETPEKLEKEPKPCSSGTQFAKADKVVKIFERKCVPGVPEIRILNEKEGRRGSSKRNKKYGQPSVTALDKAQNEDNINIINQSPIVLTDPVTSNYQIKIDEHCREKFLNLDSAKLGLFQISGMQSPVTSTVSIPSSLRRSRSSPNIVRGGGTSFHSTNMK</sequence>
<evidence type="ECO:0000313" key="3">
    <source>
        <dbReference type="EMBL" id="KAJ8914562.1"/>
    </source>
</evidence>
<gene>
    <name evidence="3" type="ORF">NQ315_010026</name>
</gene>